<organism evidence="2 3">
    <name type="scientific">Friedmanniomyces simplex</name>
    <dbReference type="NCBI Taxonomy" id="329884"/>
    <lineage>
        <taxon>Eukaryota</taxon>
        <taxon>Fungi</taxon>
        <taxon>Dikarya</taxon>
        <taxon>Ascomycota</taxon>
        <taxon>Pezizomycotina</taxon>
        <taxon>Dothideomycetes</taxon>
        <taxon>Dothideomycetidae</taxon>
        <taxon>Mycosphaerellales</taxon>
        <taxon>Teratosphaeriaceae</taxon>
        <taxon>Friedmanniomyces</taxon>
    </lineage>
</organism>
<dbReference type="Proteomes" id="UP000309340">
    <property type="component" value="Unassembled WGS sequence"/>
</dbReference>
<comment type="caution">
    <text evidence="2">The sequence shown here is derived from an EMBL/GenBank/DDBJ whole genome shotgun (WGS) entry which is preliminary data.</text>
</comment>
<accession>A0A4U0XG67</accession>
<sequence length="264" mass="29005">MSTPMQLDSPPRSRKRSLQHRDATDNNNNNNSSEDDDDDDLPATTNETHAITSSPKRSRNSRGQPIPRRRALHYNAQPLLNSLAYTRLYVTANFHHYYASSSPVIICLTSSFSDAGKSLYEMLCQMLPRLYGYAADLQALAIVTSRTGVGAASATATTPAQPNLDRVLPRITLSDLREDIAADLADFHETLGGPEDAIVLLESTGQCLWSSDQLDLSQTTSRDDTATTTAAAVLLQEALSEVLLLRLPGIERCRAERENVDMEL</sequence>
<dbReference type="AlphaFoldDB" id="A0A4U0XG67"/>
<reference evidence="2 3" key="1">
    <citation type="submission" date="2017-03" db="EMBL/GenBank/DDBJ databases">
        <title>Genomes of endolithic fungi from Antarctica.</title>
        <authorList>
            <person name="Coleine C."/>
            <person name="Masonjones S."/>
            <person name="Stajich J.E."/>
        </authorList>
    </citation>
    <scope>NUCLEOTIDE SEQUENCE [LARGE SCALE GENOMIC DNA]</scope>
    <source>
        <strain evidence="2 3">CCFEE 5184</strain>
    </source>
</reference>
<evidence type="ECO:0000256" key="1">
    <source>
        <dbReference type="SAM" id="MobiDB-lite"/>
    </source>
</evidence>
<protein>
    <submittedName>
        <fullName evidence="2">Uncharacterized protein</fullName>
    </submittedName>
</protein>
<dbReference type="OrthoDB" id="3840335at2759"/>
<keyword evidence="3" id="KW-1185">Reference proteome</keyword>
<proteinExistence type="predicted"/>
<evidence type="ECO:0000313" key="3">
    <source>
        <dbReference type="Proteomes" id="UP000309340"/>
    </source>
</evidence>
<evidence type="ECO:0000313" key="2">
    <source>
        <dbReference type="EMBL" id="TKA75221.1"/>
    </source>
</evidence>
<name>A0A4U0XG67_9PEZI</name>
<gene>
    <name evidence="2" type="ORF">B0A55_05894</name>
</gene>
<dbReference type="EMBL" id="NAJQ01000200">
    <property type="protein sequence ID" value="TKA75221.1"/>
    <property type="molecule type" value="Genomic_DNA"/>
</dbReference>
<feature type="compositionally biased region" description="Polar residues" evidence="1">
    <location>
        <begin position="43"/>
        <end position="55"/>
    </location>
</feature>
<feature type="region of interest" description="Disordered" evidence="1">
    <location>
        <begin position="1"/>
        <end position="71"/>
    </location>
</feature>